<organism evidence="1">
    <name type="scientific">Anguilla anguilla</name>
    <name type="common">European freshwater eel</name>
    <name type="synonym">Muraena anguilla</name>
    <dbReference type="NCBI Taxonomy" id="7936"/>
    <lineage>
        <taxon>Eukaryota</taxon>
        <taxon>Metazoa</taxon>
        <taxon>Chordata</taxon>
        <taxon>Craniata</taxon>
        <taxon>Vertebrata</taxon>
        <taxon>Euteleostomi</taxon>
        <taxon>Actinopterygii</taxon>
        <taxon>Neopterygii</taxon>
        <taxon>Teleostei</taxon>
        <taxon>Anguilliformes</taxon>
        <taxon>Anguillidae</taxon>
        <taxon>Anguilla</taxon>
    </lineage>
</organism>
<dbReference type="AlphaFoldDB" id="A0A0E9PUM0"/>
<reference evidence="1" key="1">
    <citation type="submission" date="2014-11" db="EMBL/GenBank/DDBJ databases">
        <authorList>
            <person name="Amaro Gonzalez C."/>
        </authorList>
    </citation>
    <scope>NUCLEOTIDE SEQUENCE</scope>
</reference>
<accession>A0A0E9PUM0</accession>
<evidence type="ECO:0000313" key="1">
    <source>
        <dbReference type="EMBL" id="JAH08306.1"/>
    </source>
</evidence>
<name>A0A0E9PUM0_ANGAN</name>
<protein>
    <submittedName>
        <fullName evidence="1">Uncharacterized protein</fullName>
    </submittedName>
</protein>
<sequence>MNSNMSASPALMQMLTYLKHKKKINKNDVVHYLKRKNLTTNMSIQKGI</sequence>
<dbReference type="EMBL" id="GBXM01100271">
    <property type="protein sequence ID" value="JAH08306.1"/>
    <property type="molecule type" value="Transcribed_RNA"/>
</dbReference>
<proteinExistence type="predicted"/>
<reference evidence="1" key="2">
    <citation type="journal article" date="2015" name="Fish Shellfish Immunol.">
        <title>Early steps in the European eel (Anguilla anguilla)-Vibrio vulnificus interaction in the gills: Role of the RtxA13 toxin.</title>
        <authorList>
            <person name="Callol A."/>
            <person name="Pajuelo D."/>
            <person name="Ebbesson L."/>
            <person name="Teles M."/>
            <person name="MacKenzie S."/>
            <person name="Amaro C."/>
        </authorList>
    </citation>
    <scope>NUCLEOTIDE SEQUENCE</scope>
</reference>